<dbReference type="Pfam" id="PF00528">
    <property type="entry name" value="BPD_transp_1"/>
    <property type="match status" value="1"/>
</dbReference>
<keyword evidence="2 7" id="KW-0813">Transport</keyword>
<keyword evidence="3" id="KW-1003">Cell membrane</keyword>
<feature type="region of interest" description="Disordered" evidence="8">
    <location>
        <begin position="1"/>
        <end position="34"/>
    </location>
</feature>
<evidence type="ECO:0000256" key="6">
    <source>
        <dbReference type="ARBA" id="ARBA00023136"/>
    </source>
</evidence>
<dbReference type="GO" id="GO:0005886">
    <property type="term" value="C:plasma membrane"/>
    <property type="evidence" value="ECO:0007669"/>
    <property type="project" value="UniProtKB-SubCell"/>
</dbReference>
<organism evidence="10 11">
    <name type="scientific">Agromyces archimandritae</name>
    <dbReference type="NCBI Taxonomy" id="2781962"/>
    <lineage>
        <taxon>Bacteria</taxon>
        <taxon>Bacillati</taxon>
        <taxon>Actinomycetota</taxon>
        <taxon>Actinomycetes</taxon>
        <taxon>Micrococcales</taxon>
        <taxon>Microbacteriaceae</taxon>
        <taxon>Agromyces</taxon>
    </lineage>
</organism>
<accession>A0A975FJZ7</accession>
<dbReference type="Gene3D" id="1.10.3720.10">
    <property type="entry name" value="MetI-like"/>
    <property type="match status" value="1"/>
</dbReference>
<evidence type="ECO:0000259" key="9">
    <source>
        <dbReference type="PROSITE" id="PS50928"/>
    </source>
</evidence>
<dbReference type="PANTHER" id="PTHR43227">
    <property type="entry name" value="BLL4140 PROTEIN"/>
    <property type="match status" value="1"/>
</dbReference>
<reference evidence="10" key="1">
    <citation type="submission" date="2021-03" db="EMBL/GenBank/DDBJ databases">
        <title>Agromyces archimandritus sp. nov., isolated from the cockroach Archimandrita tessellata.</title>
        <authorList>
            <person name="Guzman J."/>
            <person name="Ortuzar M."/>
            <person name="Poehlein A."/>
            <person name="Daniel R."/>
            <person name="Trujillo M."/>
            <person name="Vilcinskas A."/>
        </authorList>
    </citation>
    <scope>NUCLEOTIDE SEQUENCE</scope>
    <source>
        <strain evidence="10">G127AT</strain>
    </source>
</reference>
<dbReference type="InterPro" id="IPR035906">
    <property type="entry name" value="MetI-like_sf"/>
</dbReference>
<feature type="transmembrane region" description="Helical" evidence="7">
    <location>
        <begin position="107"/>
        <end position="129"/>
    </location>
</feature>
<evidence type="ECO:0000256" key="3">
    <source>
        <dbReference type="ARBA" id="ARBA00022475"/>
    </source>
</evidence>
<keyword evidence="6 7" id="KW-0472">Membrane</keyword>
<dbReference type="PROSITE" id="PS50928">
    <property type="entry name" value="ABC_TM1"/>
    <property type="match status" value="1"/>
</dbReference>
<evidence type="ECO:0000313" key="10">
    <source>
        <dbReference type="EMBL" id="QTX03930.1"/>
    </source>
</evidence>
<dbReference type="Proteomes" id="UP000671914">
    <property type="component" value="Chromosome"/>
</dbReference>
<evidence type="ECO:0000256" key="8">
    <source>
        <dbReference type="SAM" id="MobiDB-lite"/>
    </source>
</evidence>
<evidence type="ECO:0000256" key="4">
    <source>
        <dbReference type="ARBA" id="ARBA00022692"/>
    </source>
</evidence>
<feature type="transmembrane region" description="Helical" evidence="7">
    <location>
        <begin position="141"/>
        <end position="161"/>
    </location>
</feature>
<sequence length="329" mass="36189">MSATLTEADAPPRPPKKSKRKALSDVPRPAGSKKRRFPVAPWLLLAPSIVLLGIMVGYPTIAMIVQSFTDLQIKNKMLDIPANFVGLENFIGIIAKGDFPAVLGRSLALMVVLTILNMAGGMLIGMLMMRLGRAWRTAVSVALLIAWAMPPLAATIVWGWIFDTEYGLMNHVMTLLTGDRWYGHSWLANSWSFTGVLIIIIVWQSIPFVAFTFYAGLGQIPGEVLEAAQLDGAGAVKRYRYIIAPYMRNVVTAVLVLQIIWNLRIFTQVYALQQQGGIVSETNVLPTLIFRQGLGDFGVTAAIGVILLILLMGLSYFNVRRTLKSEELA</sequence>
<evidence type="ECO:0000256" key="7">
    <source>
        <dbReference type="RuleBase" id="RU363032"/>
    </source>
</evidence>
<keyword evidence="11" id="KW-1185">Reference proteome</keyword>
<protein>
    <submittedName>
        <fullName evidence="10">Sugar ABC transporter permease</fullName>
    </submittedName>
</protein>
<dbReference type="SUPFAM" id="SSF161098">
    <property type="entry name" value="MetI-like"/>
    <property type="match status" value="1"/>
</dbReference>
<keyword evidence="5 7" id="KW-1133">Transmembrane helix</keyword>
<feature type="transmembrane region" description="Helical" evidence="7">
    <location>
        <begin position="297"/>
        <end position="319"/>
    </location>
</feature>
<evidence type="ECO:0000256" key="5">
    <source>
        <dbReference type="ARBA" id="ARBA00022989"/>
    </source>
</evidence>
<dbReference type="GO" id="GO:0055085">
    <property type="term" value="P:transmembrane transport"/>
    <property type="evidence" value="ECO:0007669"/>
    <property type="project" value="InterPro"/>
</dbReference>
<dbReference type="CDD" id="cd06261">
    <property type="entry name" value="TM_PBP2"/>
    <property type="match status" value="1"/>
</dbReference>
<keyword evidence="4 7" id="KW-0812">Transmembrane</keyword>
<gene>
    <name evidence="10" type="ORF">G127AT_11515</name>
</gene>
<evidence type="ECO:0000256" key="2">
    <source>
        <dbReference type="ARBA" id="ARBA00022448"/>
    </source>
</evidence>
<proteinExistence type="inferred from homology"/>
<dbReference type="KEGG" id="aarc:G127AT_11515"/>
<comment type="subcellular location">
    <subcellularLocation>
        <location evidence="1 7">Cell membrane</location>
        <topology evidence="1 7">Multi-pass membrane protein</topology>
    </subcellularLocation>
</comment>
<feature type="transmembrane region" description="Helical" evidence="7">
    <location>
        <begin position="42"/>
        <end position="65"/>
    </location>
</feature>
<comment type="similarity">
    <text evidence="7">Belongs to the binding-protein-dependent transport system permease family.</text>
</comment>
<evidence type="ECO:0000313" key="11">
    <source>
        <dbReference type="Proteomes" id="UP000671914"/>
    </source>
</evidence>
<dbReference type="AlphaFoldDB" id="A0A975FJZ7"/>
<dbReference type="RefSeq" id="WP_210897016.1">
    <property type="nucleotide sequence ID" value="NZ_CP071696.1"/>
</dbReference>
<dbReference type="InterPro" id="IPR050809">
    <property type="entry name" value="UgpAE/MalFG_permease"/>
</dbReference>
<name>A0A975FJZ7_9MICO</name>
<dbReference type="PANTHER" id="PTHR43227:SF8">
    <property type="entry name" value="DIACETYLCHITOBIOSE UPTAKE SYSTEM PERMEASE PROTEIN DASB"/>
    <property type="match status" value="1"/>
</dbReference>
<dbReference type="InterPro" id="IPR000515">
    <property type="entry name" value="MetI-like"/>
</dbReference>
<dbReference type="EMBL" id="CP071696">
    <property type="protein sequence ID" value="QTX03930.1"/>
    <property type="molecule type" value="Genomic_DNA"/>
</dbReference>
<feature type="domain" description="ABC transmembrane type-1" evidence="9">
    <location>
        <begin position="103"/>
        <end position="318"/>
    </location>
</feature>
<feature type="transmembrane region" description="Helical" evidence="7">
    <location>
        <begin position="246"/>
        <end position="263"/>
    </location>
</feature>
<evidence type="ECO:0000256" key="1">
    <source>
        <dbReference type="ARBA" id="ARBA00004651"/>
    </source>
</evidence>